<comment type="caution">
    <text evidence="1">The sequence shown here is derived from an EMBL/GenBank/DDBJ whole genome shotgun (WGS) entry which is preliminary data.</text>
</comment>
<evidence type="ECO:0000313" key="2">
    <source>
        <dbReference type="Proteomes" id="UP001254813"/>
    </source>
</evidence>
<dbReference type="Proteomes" id="UP001254813">
    <property type="component" value="Unassembled WGS sequence"/>
</dbReference>
<sequence>MTASQKATKDAVEQLIKHKKLQIKDLPGRGTDYKDDTIRAVLRDLEADDWVVRRTKNSQIWYIGKDLVDLMWANSQPVAIPEEALELYENEEEGDSQ</sequence>
<accession>A0ABU2G6U8</accession>
<protein>
    <submittedName>
        <fullName evidence="1">Uncharacterized protein</fullName>
    </submittedName>
</protein>
<name>A0ABU2G6U8_9EURY</name>
<organism evidence="1 2">
    <name type="scientific">Halogeometricum luteum</name>
    <dbReference type="NCBI Taxonomy" id="2950537"/>
    <lineage>
        <taxon>Archaea</taxon>
        <taxon>Methanobacteriati</taxon>
        <taxon>Methanobacteriota</taxon>
        <taxon>Stenosarchaea group</taxon>
        <taxon>Halobacteria</taxon>
        <taxon>Halobacteriales</taxon>
        <taxon>Haloferacaceae</taxon>
        <taxon>Halogeometricum</taxon>
    </lineage>
</organism>
<dbReference type="RefSeq" id="WP_310930528.1">
    <property type="nucleotide sequence ID" value="NZ_JAMQOQ010000006.1"/>
</dbReference>
<dbReference type="EMBL" id="JAMQOQ010000006">
    <property type="protein sequence ID" value="MDS0296520.1"/>
    <property type="molecule type" value="Genomic_DNA"/>
</dbReference>
<evidence type="ECO:0000313" key="1">
    <source>
        <dbReference type="EMBL" id="MDS0296520.1"/>
    </source>
</evidence>
<keyword evidence="2" id="KW-1185">Reference proteome</keyword>
<reference evidence="1 2" key="1">
    <citation type="submission" date="2022-06" db="EMBL/GenBank/DDBJ databases">
        <title>Halogeometricum sp. a new haloarchaeum isolate from saline soil.</title>
        <authorList>
            <person name="Strakova D."/>
            <person name="Galisteo C."/>
            <person name="Sanchez-Porro C."/>
            <person name="Ventosa A."/>
        </authorList>
    </citation>
    <scope>NUCLEOTIDE SEQUENCE [LARGE SCALE GENOMIC DNA]</scope>
    <source>
        <strain evidence="2">S3BR25-2</strain>
    </source>
</reference>
<gene>
    <name evidence="1" type="ORF">NDI79_20310</name>
</gene>
<proteinExistence type="predicted"/>